<dbReference type="Gene3D" id="3.90.1530.10">
    <property type="entry name" value="Conserved hypothetical protein from pyrococcus furiosus pfu- 392566-001, ParB domain"/>
    <property type="match status" value="1"/>
</dbReference>
<dbReference type="RefSeq" id="WP_148749600.1">
    <property type="nucleotide sequence ID" value="NZ_VSSR01000008.1"/>
</dbReference>
<dbReference type="SMART" id="SM00470">
    <property type="entry name" value="ParB"/>
    <property type="match status" value="1"/>
</dbReference>
<dbReference type="Proteomes" id="UP000324853">
    <property type="component" value="Unassembled WGS sequence"/>
</dbReference>
<dbReference type="InterPro" id="IPR003115">
    <property type="entry name" value="ParB_N"/>
</dbReference>
<evidence type="ECO:0000313" key="2">
    <source>
        <dbReference type="EMBL" id="TYL87422.1"/>
    </source>
</evidence>
<proteinExistence type="predicted"/>
<dbReference type="AlphaFoldDB" id="A0A5S4X0K5"/>
<dbReference type="OrthoDB" id="7806498at2"/>
<dbReference type="EMBL" id="VSSR01000008">
    <property type="protein sequence ID" value="TYL87422.1"/>
    <property type="molecule type" value="Genomic_DNA"/>
</dbReference>
<dbReference type="InterPro" id="IPR036086">
    <property type="entry name" value="ParB/Sulfiredoxin_sf"/>
</dbReference>
<protein>
    <recommendedName>
        <fullName evidence="1">ParB-like N-terminal domain-containing protein</fullName>
    </recommendedName>
</protein>
<organism evidence="2 3">
    <name type="scientific">Bradyrhizobium cytisi</name>
    <dbReference type="NCBI Taxonomy" id="515489"/>
    <lineage>
        <taxon>Bacteria</taxon>
        <taxon>Pseudomonadati</taxon>
        <taxon>Pseudomonadota</taxon>
        <taxon>Alphaproteobacteria</taxon>
        <taxon>Hyphomicrobiales</taxon>
        <taxon>Nitrobacteraceae</taxon>
        <taxon>Bradyrhizobium</taxon>
    </lineage>
</organism>
<keyword evidence="3" id="KW-1185">Reference proteome</keyword>
<evidence type="ECO:0000313" key="3">
    <source>
        <dbReference type="Proteomes" id="UP000324853"/>
    </source>
</evidence>
<dbReference type="CDD" id="cd16403">
    <property type="entry name" value="ParB_N_like_MT"/>
    <property type="match status" value="1"/>
</dbReference>
<evidence type="ECO:0000259" key="1">
    <source>
        <dbReference type="SMART" id="SM00470"/>
    </source>
</evidence>
<feature type="domain" description="ParB-like N-terminal" evidence="1">
    <location>
        <begin position="32"/>
        <end position="117"/>
    </location>
</feature>
<dbReference type="SUPFAM" id="SSF110849">
    <property type="entry name" value="ParB/Sulfiredoxin"/>
    <property type="match status" value="1"/>
</dbReference>
<accession>A0A5S4X0K5</accession>
<comment type="caution">
    <text evidence="2">The sequence shown here is derived from an EMBL/GenBank/DDBJ whole genome shotgun (WGS) entry which is preliminary data.</text>
</comment>
<reference evidence="2 3" key="1">
    <citation type="submission" date="2019-08" db="EMBL/GenBank/DDBJ databases">
        <title>Bradyrhizobium hipponensis sp. nov., a rhizobium isolated from a Lupinus angustifolius root nodule in Tunisia.</title>
        <authorList>
            <person name="Off K."/>
            <person name="Rejili M."/>
            <person name="Mars M."/>
            <person name="Brachmann A."/>
            <person name="Marin M."/>
        </authorList>
    </citation>
    <scope>NUCLEOTIDE SEQUENCE [LARGE SCALE GENOMIC DNA]</scope>
    <source>
        <strain evidence="2 3">CTAW11</strain>
    </source>
</reference>
<gene>
    <name evidence="2" type="ORF">FXB38_04700</name>
</gene>
<name>A0A5S4X0K5_9BRAD</name>
<dbReference type="Pfam" id="PF02195">
    <property type="entry name" value="ParB_N"/>
    <property type="match status" value="1"/>
</dbReference>
<sequence length="232" mass="25050">MALAHKRPVFPNENSSFAESEIAKYWPADAVERRPLAELIPSARNARQHSDEQIEEIAASMAEFGWTMPVLIDEEGSVIAGHGRLLAAALLGFDQAPTMVARGWSDAQKRAYLIADNKLTMNASWDEALLRVELGDLAQLGMADLTGFSETELREFGIGVEGLGGMPVLADGERSPFQQMTFILHSAQADTVSTAIERASAALGPPAEDAENKNQNGNALAEICRCYLGALH</sequence>